<dbReference type="EMBL" id="JAGFVQ010000003">
    <property type="protein sequence ID" value="MBO4139114.1"/>
    <property type="molecule type" value="Genomic_DNA"/>
</dbReference>
<evidence type="ECO:0000313" key="3">
    <source>
        <dbReference type="Proteomes" id="UP000669887"/>
    </source>
</evidence>
<dbReference type="Proteomes" id="UP000669887">
    <property type="component" value="Unassembled WGS sequence"/>
</dbReference>
<protein>
    <submittedName>
        <fullName evidence="2">Uncharacterized protein</fullName>
    </submittedName>
</protein>
<accession>A0AAW4JCQ3</accession>
<keyword evidence="1" id="KW-1133">Transmembrane helix</keyword>
<reference evidence="2" key="1">
    <citation type="submission" date="2021-03" db="EMBL/GenBank/DDBJ databases">
        <title>X isolated from Micromonospora tulbaghiae.</title>
        <authorList>
            <person name="Stennett H.L."/>
        </authorList>
    </citation>
    <scope>NUCLEOTIDE SEQUENCE</scope>
    <source>
        <strain evidence="2">28M1-20</strain>
    </source>
</reference>
<gene>
    <name evidence="2" type="ORF">J5U46_02950</name>
</gene>
<feature type="transmembrane region" description="Helical" evidence="1">
    <location>
        <begin position="6"/>
        <end position="29"/>
    </location>
</feature>
<dbReference type="RefSeq" id="WP_208576428.1">
    <property type="nucleotide sequence ID" value="NZ_JAGFVQ010000003.1"/>
</dbReference>
<evidence type="ECO:0000313" key="2">
    <source>
        <dbReference type="EMBL" id="MBO4139114.1"/>
    </source>
</evidence>
<evidence type="ECO:0000256" key="1">
    <source>
        <dbReference type="SAM" id="Phobius"/>
    </source>
</evidence>
<comment type="caution">
    <text evidence="2">The sequence shown here is derived from an EMBL/GenBank/DDBJ whole genome shotgun (WGS) entry which is preliminary data.</text>
</comment>
<keyword evidence="1" id="KW-0812">Transmembrane</keyword>
<name>A0AAW4JCQ3_9ACTN</name>
<sequence>MGVTWAQLLLLLLPVLAGAVIGIFPTLLLERMRIASALRTRWDQDLQRSCAEFAACTRRIIDLAEEPADNEDALEAEHRMLQVHMAEVRILGGFDVQAAARRIVASTHGLRMTASTKPEDAAQHRSRTLESLFAFYRAVRHQLRIPDADKLAPMNPGTAI</sequence>
<proteinExistence type="predicted"/>
<organism evidence="2 3">
    <name type="scientific">Micromonospora tulbaghiae</name>
    <dbReference type="NCBI Taxonomy" id="479978"/>
    <lineage>
        <taxon>Bacteria</taxon>
        <taxon>Bacillati</taxon>
        <taxon>Actinomycetota</taxon>
        <taxon>Actinomycetes</taxon>
        <taxon>Micromonosporales</taxon>
        <taxon>Micromonosporaceae</taxon>
        <taxon>Micromonospora</taxon>
    </lineage>
</organism>
<dbReference type="AlphaFoldDB" id="A0AAW4JCQ3"/>
<keyword evidence="1" id="KW-0472">Membrane</keyword>